<reference evidence="7" key="2">
    <citation type="journal article" date="2021" name="PeerJ">
        <title>Extensive microbial diversity within the chicken gut microbiome revealed by metagenomics and culture.</title>
        <authorList>
            <person name="Gilroy R."/>
            <person name="Ravi A."/>
            <person name="Getino M."/>
            <person name="Pursley I."/>
            <person name="Horton D.L."/>
            <person name="Alikhan N.F."/>
            <person name="Baker D."/>
            <person name="Gharbi K."/>
            <person name="Hall N."/>
            <person name="Watson M."/>
            <person name="Adriaenssens E.M."/>
            <person name="Foster-Nyarko E."/>
            <person name="Jarju S."/>
            <person name="Secka A."/>
            <person name="Antonio M."/>
            <person name="Oren A."/>
            <person name="Chaudhuri R.R."/>
            <person name="La Ragione R."/>
            <person name="Hildebrand F."/>
            <person name="Pallen M.J."/>
        </authorList>
    </citation>
    <scope>NUCLEOTIDE SEQUENCE</scope>
    <source>
        <strain evidence="7">ChiSjej2B20-13462</strain>
    </source>
</reference>
<organism evidence="7 8">
    <name type="scientific">Candidatus Avoscillospira stercorigallinarum</name>
    <dbReference type="NCBI Taxonomy" id="2840708"/>
    <lineage>
        <taxon>Bacteria</taxon>
        <taxon>Bacillati</taxon>
        <taxon>Bacillota</taxon>
        <taxon>Clostridia</taxon>
        <taxon>Eubacteriales</taxon>
        <taxon>Oscillospiraceae</taxon>
        <taxon>Oscillospiraceae incertae sedis</taxon>
        <taxon>Candidatus Avoscillospira</taxon>
    </lineage>
</organism>
<name>A0A9D1CNK1_9FIRM</name>
<dbReference type="GO" id="GO:0005886">
    <property type="term" value="C:plasma membrane"/>
    <property type="evidence" value="ECO:0007669"/>
    <property type="project" value="TreeGrafter"/>
</dbReference>
<sequence>MAQYGWIVWAAAMVIFAIAEAATANLVSLWFVGGSLAALITELLGGNIWVQLVVFLVVSGILLALLRPFARRFVTPRRIATNADMALGKEAYVTETVDNLRETGAVKLDGKVWTARSLTGEVLPAGTLIRVVKLEGVKLYVEPARTAAGV</sequence>
<dbReference type="PANTHER" id="PTHR33507">
    <property type="entry name" value="INNER MEMBRANE PROTEIN YBBJ"/>
    <property type="match status" value="1"/>
</dbReference>
<evidence type="ECO:0000256" key="5">
    <source>
        <dbReference type="SAM" id="Phobius"/>
    </source>
</evidence>
<feature type="transmembrane region" description="Helical" evidence="5">
    <location>
        <begin position="48"/>
        <end position="69"/>
    </location>
</feature>
<evidence type="ECO:0000313" key="8">
    <source>
        <dbReference type="Proteomes" id="UP000886874"/>
    </source>
</evidence>
<proteinExistence type="predicted"/>
<evidence type="ECO:0000256" key="4">
    <source>
        <dbReference type="ARBA" id="ARBA00023136"/>
    </source>
</evidence>
<evidence type="ECO:0000256" key="1">
    <source>
        <dbReference type="ARBA" id="ARBA00004141"/>
    </source>
</evidence>
<dbReference type="InterPro" id="IPR012340">
    <property type="entry name" value="NA-bd_OB-fold"/>
</dbReference>
<dbReference type="AlphaFoldDB" id="A0A9D1CNK1"/>
<evidence type="ECO:0000259" key="6">
    <source>
        <dbReference type="Pfam" id="PF01957"/>
    </source>
</evidence>
<feature type="transmembrane region" description="Helical" evidence="5">
    <location>
        <begin position="7"/>
        <end position="28"/>
    </location>
</feature>
<dbReference type="SUPFAM" id="SSF141322">
    <property type="entry name" value="NfeD domain-like"/>
    <property type="match status" value="1"/>
</dbReference>
<gene>
    <name evidence="7" type="ORF">IAA67_03900</name>
</gene>
<dbReference type="Pfam" id="PF01957">
    <property type="entry name" value="NfeD"/>
    <property type="match status" value="1"/>
</dbReference>
<dbReference type="Gene3D" id="2.40.50.140">
    <property type="entry name" value="Nucleic acid-binding proteins"/>
    <property type="match status" value="1"/>
</dbReference>
<reference evidence="7" key="1">
    <citation type="submission" date="2020-10" db="EMBL/GenBank/DDBJ databases">
        <authorList>
            <person name="Gilroy R."/>
        </authorList>
    </citation>
    <scope>NUCLEOTIDE SEQUENCE</scope>
    <source>
        <strain evidence="7">ChiSjej2B20-13462</strain>
    </source>
</reference>
<accession>A0A9D1CNK1</accession>
<evidence type="ECO:0000313" key="7">
    <source>
        <dbReference type="EMBL" id="HIQ69457.1"/>
    </source>
</evidence>
<keyword evidence="3 5" id="KW-1133">Transmembrane helix</keyword>
<feature type="domain" description="NfeD-like C-terminal" evidence="6">
    <location>
        <begin position="86"/>
        <end position="143"/>
    </location>
</feature>
<dbReference type="Proteomes" id="UP000886874">
    <property type="component" value="Unassembled WGS sequence"/>
</dbReference>
<keyword evidence="2 5" id="KW-0812">Transmembrane</keyword>
<dbReference type="InterPro" id="IPR052165">
    <property type="entry name" value="Membrane_assoc_protease"/>
</dbReference>
<dbReference type="EMBL" id="DVFN01000058">
    <property type="protein sequence ID" value="HIQ69457.1"/>
    <property type="molecule type" value="Genomic_DNA"/>
</dbReference>
<keyword evidence="4 5" id="KW-0472">Membrane</keyword>
<protein>
    <submittedName>
        <fullName evidence="7">NfeD family protein</fullName>
    </submittedName>
</protein>
<evidence type="ECO:0000256" key="2">
    <source>
        <dbReference type="ARBA" id="ARBA00022692"/>
    </source>
</evidence>
<evidence type="ECO:0000256" key="3">
    <source>
        <dbReference type="ARBA" id="ARBA00022989"/>
    </source>
</evidence>
<comment type="caution">
    <text evidence="7">The sequence shown here is derived from an EMBL/GenBank/DDBJ whole genome shotgun (WGS) entry which is preliminary data.</text>
</comment>
<dbReference type="InterPro" id="IPR002810">
    <property type="entry name" value="NfeD-like_C"/>
</dbReference>
<dbReference type="PANTHER" id="PTHR33507:SF3">
    <property type="entry name" value="INNER MEMBRANE PROTEIN YBBJ"/>
    <property type="match status" value="1"/>
</dbReference>
<comment type="subcellular location">
    <subcellularLocation>
        <location evidence="1">Membrane</location>
        <topology evidence="1">Multi-pass membrane protein</topology>
    </subcellularLocation>
</comment>